<name>A0ABY4YVF6_9MICO</name>
<dbReference type="SUPFAM" id="SSF53756">
    <property type="entry name" value="UDP-Glycosyltransferase/glycogen phosphorylase"/>
    <property type="match status" value="1"/>
</dbReference>
<evidence type="ECO:0000313" key="3">
    <source>
        <dbReference type="Proteomes" id="UP001056455"/>
    </source>
</evidence>
<organism evidence="2 3">
    <name type="scientific">Ornithinimicrobium faecis</name>
    <dbReference type="NCBI Taxonomy" id="2934158"/>
    <lineage>
        <taxon>Bacteria</taxon>
        <taxon>Bacillati</taxon>
        <taxon>Actinomycetota</taxon>
        <taxon>Actinomycetes</taxon>
        <taxon>Micrococcales</taxon>
        <taxon>Ornithinimicrobiaceae</taxon>
        <taxon>Ornithinimicrobium</taxon>
    </lineage>
</organism>
<dbReference type="Pfam" id="PF00982">
    <property type="entry name" value="Glyco_transf_20"/>
    <property type="match status" value="1"/>
</dbReference>
<gene>
    <name evidence="2" type="ORF">NF556_03600</name>
</gene>
<dbReference type="PANTHER" id="PTHR10788:SF106">
    <property type="entry name" value="BCDNA.GH08860"/>
    <property type="match status" value="1"/>
</dbReference>
<keyword evidence="3" id="KW-1185">Reference proteome</keyword>
<comment type="similarity">
    <text evidence="1">Belongs to the glycosyltransferase 20 family.</text>
</comment>
<dbReference type="Proteomes" id="UP001056455">
    <property type="component" value="Chromosome"/>
</dbReference>
<evidence type="ECO:0000313" key="2">
    <source>
        <dbReference type="EMBL" id="USQ80756.1"/>
    </source>
</evidence>
<accession>A0ABY4YVF6</accession>
<protein>
    <submittedName>
        <fullName evidence="2">Trehalose-6-phosphate synthase</fullName>
    </submittedName>
</protein>
<dbReference type="EMBL" id="CP099489">
    <property type="protein sequence ID" value="USQ80756.1"/>
    <property type="molecule type" value="Genomic_DNA"/>
</dbReference>
<reference evidence="2" key="1">
    <citation type="submission" date="2022-06" db="EMBL/GenBank/DDBJ databases">
        <title>Ornithinimicrobium HY1793.</title>
        <authorList>
            <person name="Huang Y."/>
        </authorList>
    </citation>
    <scope>NUCLEOTIDE SEQUENCE</scope>
    <source>
        <strain evidence="2">HY1793</strain>
    </source>
</reference>
<dbReference type="CDD" id="cd03788">
    <property type="entry name" value="GT20_TPS"/>
    <property type="match status" value="1"/>
</dbReference>
<dbReference type="InterPro" id="IPR001830">
    <property type="entry name" value="Glyco_trans_20"/>
</dbReference>
<proteinExistence type="inferred from homology"/>
<evidence type="ECO:0000256" key="1">
    <source>
        <dbReference type="ARBA" id="ARBA00008799"/>
    </source>
</evidence>
<dbReference type="Gene3D" id="3.40.50.2000">
    <property type="entry name" value="Glycogen Phosphorylase B"/>
    <property type="match status" value="2"/>
</dbReference>
<sequence length="485" mass="53722">MVVASEARGTFDFVVAANRLPVDRVTEADGTSRWQASPGGLVTAMDAVMQGQSAAWVGWAGDPGEDVAPFDRDGIRLHPIVLTADEVRGYYEGFSNETLWPLYHDVIVPPRYRRSWWASYQRVNTRFAEAIAKVAAPGATVWIHDYQLQLVPALLRALRSDLRIGWFNHIPFPPVELFGQLPWRRAVLRGLLGADFLGFQRSNDAANFTRACHQLLGTSSSGDTITWSGAEDGLIGAEPRRTRTATVPISIDFRSMDELARTPEVRRRAREIRASLGNPQTVLLGIDRLDYTKGIRHRLRAISELFGDGAIAAPEVTLLQIATPSRERVSAYQDLRSQVDGQVGRINGDHSGIGATAVHYLHHSYPKEEMAALFQAADVLLVTPLRDGMNLVAKEYVASRWDGGGALVLSEFTGAAQELSQAFLCNPHDIAGLKETILAAMREEPASARKRMLAMRRRVRSHDVHAWARHYLSALEAAPQKPNRR</sequence>
<dbReference type="PANTHER" id="PTHR10788">
    <property type="entry name" value="TREHALOSE-6-PHOSPHATE SYNTHASE"/>
    <property type="match status" value="1"/>
</dbReference>